<name>A0AAV7QTN7_PLEWA</name>
<feature type="region of interest" description="Disordered" evidence="1">
    <location>
        <begin position="88"/>
        <end position="113"/>
    </location>
</feature>
<feature type="region of interest" description="Disordered" evidence="1">
    <location>
        <begin position="1"/>
        <end position="29"/>
    </location>
</feature>
<evidence type="ECO:0000313" key="3">
    <source>
        <dbReference type="Proteomes" id="UP001066276"/>
    </source>
</evidence>
<feature type="compositionally biased region" description="Polar residues" evidence="1">
    <location>
        <begin position="97"/>
        <end position="108"/>
    </location>
</feature>
<evidence type="ECO:0000256" key="1">
    <source>
        <dbReference type="SAM" id="MobiDB-lite"/>
    </source>
</evidence>
<protein>
    <submittedName>
        <fullName evidence="2">Uncharacterized protein</fullName>
    </submittedName>
</protein>
<organism evidence="2 3">
    <name type="scientific">Pleurodeles waltl</name>
    <name type="common">Iberian ribbed newt</name>
    <dbReference type="NCBI Taxonomy" id="8319"/>
    <lineage>
        <taxon>Eukaryota</taxon>
        <taxon>Metazoa</taxon>
        <taxon>Chordata</taxon>
        <taxon>Craniata</taxon>
        <taxon>Vertebrata</taxon>
        <taxon>Euteleostomi</taxon>
        <taxon>Amphibia</taxon>
        <taxon>Batrachia</taxon>
        <taxon>Caudata</taxon>
        <taxon>Salamandroidea</taxon>
        <taxon>Salamandridae</taxon>
        <taxon>Pleurodelinae</taxon>
        <taxon>Pleurodeles</taxon>
    </lineage>
</organism>
<comment type="caution">
    <text evidence="2">The sequence shown here is derived from an EMBL/GenBank/DDBJ whole genome shotgun (WGS) entry which is preliminary data.</text>
</comment>
<accession>A0AAV7QTN7</accession>
<dbReference type="AlphaFoldDB" id="A0AAV7QTN7"/>
<dbReference type="EMBL" id="JANPWB010000010">
    <property type="protein sequence ID" value="KAJ1143879.1"/>
    <property type="molecule type" value="Genomic_DNA"/>
</dbReference>
<evidence type="ECO:0000313" key="2">
    <source>
        <dbReference type="EMBL" id="KAJ1143879.1"/>
    </source>
</evidence>
<reference evidence="2" key="1">
    <citation type="journal article" date="2022" name="bioRxiv">
        <title>Sequencing and chromosome-scale assembly of the giantPleurodeles waltlgenome.</title>
        <authorList>
            <person name="Brown T."/>
            <person name="Elewa A."/>
            <person name="Iarovenko S."/>
            <person name="Subramanian E."/>
            <person name="Araus A.J."/>
            <person name="Petzold A."/>
            <person name="Susuki M."/>
            <person name="Suzuki K.-i.T."/>
            <person name="Hayashi T."/>
            <person name="Toyoda A."/>
            <person name="Oliveira C."/>
            <person name="Osipova E."/>
            <person name="Leigh N.D."/>
            <person name="Simon A."/>
            <person name="Yun M.H."/>
        </authorList>
    </citation>
    <scope>NUCLEOTIDE SEQUENCE</scope>
    <source>
        <strain evidence="2">20211129_DDA</strain>
        <tissue evidence="2">Liver</tissue>
    </source>
</reference>
<sequence length="122" mass="13419">MGAIERRLPEPGPGVLTFRDRETTQPESGWRVTAGDLWETGMRAAWCSVVEPREDPVSTVYQADSGIPGLPSLLEPTIISQVATFDLAPNPERTPKTVRQQSSPSVSLHQGHLSYKQQLNPL</sequence>
<keyword evidence="3" id="KW-1185">Reference proteome</keyword>
<gene>
    <name evidence="2" type="ORF">NDU88_010181</name>
</gene>
<proteinExistence type="predicted"/>
<dbReference type="Proteomes" id="UP001066276">
    <property type="component" value="Chromosome 6"/>
</dbReference>